<gene>
    <name evidence="2" type="ORF">UT61_C0045G0017</name>
</gene>
<dbReference type="Pfam" id="PF13023">
    <property type="entry name" value="HD_3"/>
    <property type="match status" value="1"/>
</dbReference>
<dbReference type="EMBL" id="LBXL01000045">
    <property type="protein sequence ID" value="KKR28631.1"/>
    <property type="molecule type" value="Genomic_DNA"/>
</dbReference>
<accession>A0A0G0PU69</accession>
<protein>
    <recommendedName>
        <fullName evidence="1">HD domain-containing protein</fullName>
    </recommendedName>
</protein>
<dbReference type="SUPFAM" id="SSF109604">
    <property type="entry name" value="HD-domain/PDEase-like"/>
    <property type="match status" value="1"/>
</dbReference>
<dbReference type="Gene3D" id="1.10.3210.10">
    <property type="entry name" value="Hypothetical protein af1432"/>
    <property type="match status" value="1"/>
</dbReference>
<evidence type="ECO:0000313" key="3">
    <source>
        <dbReference type="Proteomes" id="UP000034793"/>
    </source>
</evidence>
<proteinExistence type="predicted"/>
<organism evidence="2 3">
    <name type="scientific">Candidatus Woesebacteria bacterium GW2011_GWA1_39_8</name>
    <dbReference type="NCBI Taxonomy" id="1618552"/>
    <lineage>
        <taxon>Bacteria</taxon>
        <taxon>Candidatus Woeseibacteriota</taxon>
    </lineage>
</organism>
<sequence length="196" mass="22704">MASKAVIKKAYAFVHDLRPLKDNPRYTNNPFVKKGDVVGSHTWRTETFPIILHEQFKDDGVNPLRVLELLNIHDWVELESKEIKALGFRDRDAKAKHEEKVLKKLLVKFPNKDGEHVASLLSEMHEQKTTESRVAKALENLESNMHVIEEVKPILDPEHRQRTIDYIERRRGICKTVDVLIAIQLAEIDKIVEENS</sequence>
<dbReference type="Proteomes" id="UP000034793">
    <property type="component" value="Unassembled WGS sequence"/>
</dbReference>
<feature type="domain" description="HD" evidence="1">
    <location>
        <begin position="20"/>
        <end position="151"/>
    </location>
</feature>
<dbReference type="AlphaFoldDB" id="A0A0G0PU69"/>
<evidence type="ECO:0000313" key="2">
    <source>
        <dbReference type="EMBL" id="KKR28631.1"/>
    </source>
</evidence>
<dbReference type="InterPro" id="IPR006674">
    <property type="entry name" value="HD_domain"/>
</dbReference>
<reference evidence="2 3" key="1">
    <citation type="journal article" date="2015" name="Nature">
        <title>rRNA introns, odd ribosomes, and small enigmatic genomes across a large radiation of phyla.</title>
        <authorList>
            <person name="Brown C.T."/>
            <person name="Hug L.A."/>
            <person name="Thomas B.C."/>
            <person name="Sharon I."/>
            <person name="Castelle C.J."/>
            <person name="Singh A."/>
            <person name="Wilkins M.J."/>
            <person name="Williams K.H."/>
            <person name="Banfield J.F."/>
        </authorList>
    </citation>
    <scope>NUCLEOTIDE SEQUENCE [LARGE SCALE GENOMIC DNA]</scope>
</reference>
<comment type="caution">
    <text evidence="2">The sequence shown here is derived from an EMBL/GenBank/DDBJ whole genome shotgun (WGS) entry which is preliminary data.</text>
</comment>
<name>A0A0G0PU69_9BACT</name>
<evidence type="ECO:0000259" key="1">
    <source>
        <dbReference type="Pfam" id="PF13023"/>
    </source>
</evidence>